<comment type="caution">
    <text evidence="2">The sequence shown here is derived from an EMBL/GenBank/DDBJ whole genome shotgun (WGS) entry which is preliminary data.</text>
</comment>
<reference evidence="2 3" key="1">
    <citation type="submission" date="2020-07" db="EMBL/GenBank/DDBJ databases">
        <title>Genomic Encyclopedia of Type Strains, Phase IV (KMG-V): Genome sequencing to study the core and pangenomes of soil and plant-associated prokaryotes.</title>
        <authorList>
            <person name="Whitman W."/>
        </authorList>
    </citation>
    <scope>NUCLEOTIDE SEQUENCE [LARGE SCALE GENOMIC DNA]</scope>
    <source>
        <strain evidence="2 3">A4</strain>
    </source>
</reference>
<dbReference type="EMBL" id="JACDUI010000002">
    <property type="protein sequence ID" value="MBA2840933.1"/>
    <property type="molecule type" value="Genomic_DNA"/>
</dbReference>
<evidence type="ECO:0000313" key="2">
    <source>
        <dbReference type="EMBL" id="MBA2840933.1"/>
    </source>
</evidence>
<evidence type="ECO:0000313" key="3">
    <source>
        <dbReference type="Proteomes" id="UP000563838"/>
    </source>
</evidence>
<dbReference type="Proteomes" id="UP000563838">
    <property type="component" value="Unassembled WGS sequence"/>
</dbReference>
<keyword evidence="1" id="KW-1133">Transmembrane helix</keyword>
<feature type="transmembrane region" description="Helical" evidence="1">
    <location>
        <begin position="43"/>
        <end position="60"/>
    </location>
</feature>
<proteinExistence type="predicted"/>
<evidence type="ECO:0000256" key="1">
    <source>
        <dbReference type="SAM" id="Phobius"/>
    </source>
</evidence>
<keyword evidence="1" id="KW-0472">Membrane</keyword>
<sequence>MLEILTSLTLREIQKILFTAFLAYIFIYLSIKGPKKMGMPIKEFRMIQGVSLFSLIYVNLVI</sequence>
<accession>A0A7J9NJD8</accession>
<name>A0A7J9NJD8_METMI</name>
<dbReference type="AlphaFoldDB" id="A0A7J9NJD8"/>
<keyword evidence="1" id="KW-0812">Transmembrane</keyword>
<organism evidence="2 3">
    <name type="scientific">Methanococcus maripaludis</name>
    <name type="common">Methanococcus deltae</name>
    <dbReference type="NCBI Taxonomy" id="39152"/>
    <lineage>
        <taxon>Archaea</taxon>
        <taxon>Methanobacteriati</taxon>
        <taxon>Methanobacteriota</taxon>
        <taxon>Methanomada group</taxon>
        <taxon>Methanococci</taxon>
        <taxon>Methanococcales</taxon>
        <taxon>Methanococcaceae</taxon>
        <taxon>Methanococcus</taxon>
    </lineage>
</organism>
<feature type="transmembrane region" description="Helical" evidence="1">
    <location>
        <begin position="13"/>
        <end position="31"/>
    </location>
</feature>
<gene>
    <name evidence="2" type="ORF">HNP87_001465</name>
</gene>
<protein>
    <submittedName>
        <fullName evidence="2">Uncharacterized protein</fullName>
    </submittedName>
</protein>